<dbReference type="InterPro" id="IPR000742">
    <property type="entry name" value="EGF"/>
</dbReference>
<dbReference type="PANTHER" id="PTHR24042:SF5">
    <property type="entry name" value="EGF-LIKE CALCIUM-BINDING DOMAIN-CONTAINING PROTEIN"/>
    <property type="match status" value="1"/>
</dbReference>
<dbReference type="Gene3D" id="2.10.25.10">
    <property type="entry name" value="Laminin"/>
    <property type="match status" value="1"/>
</dbReference>
<evidence type="ECO:0000256" key="4">
    <source>
        <dbReference type="ARBA" id="ARBA00023157"/>
    </source>
</evidence>
<name>A0A3M6T8I6_POCDA</name>
<dbReference type="GO" id="GO:0005509">
    <property type="term" value="F:calcium ion binding"/>
    <property type="evidence" value="ECO:0007669"/>
    <property type="project" value="InterPro"/>
</dbReference>
<protein>
    <recommendedName>
        <fullName evidence="7">EGF-like domain-containing protein</fullName>
    </recommendedName>
</protein>
<dbReference type="Pfam" id="PF12947">
    <property type="entry name" value="EGF_3"/>
    <property type="match status" value="1"/>
</dbReference>
<dbReference type="PROSITE" id="PS50026">
    <property type="entry name" value="EGF_3"/>
    <property type="match status" value="1"/>
</dbReference>
<dbReference type="AlphaFoldDB" id="A0A3M6T8I6"/>
<evidence type="ECO:0000256" key="5">
    <source>
        <dbReference type="ARBA" id="ARBA00023180"/>
    </source>
</evidence>
<dbReference type="PROSITE" id="PS00010">
    <property type="entry name" value="ASX_HYDROXYL"/>
    <property type="match status" value="1"/>
</dbReference>
<keyword evidence="2" id="KW-0732">Signal</keyword>
<comment type="caution">
    <text evidence="8">The sequence shown here is derived from an EMBL/GenBank/DDBJ whole genome shotgun (WGS) entry which is preliminary data.</text>
</comment>
<dbReference type="PROSITE" id="PS01187">
    <property type="entry name" value="EGF_CA"/>
    <property type="match status" value="1"/>
</dbReference>
<dbReference type="EMBL" id="RCHS01004090">
    <property type="protein sequence ID" value="RMX37641.1"/>
    <property type="molecule type" value="Genomic_DNA"/>
</dbReference>
<dbReference type="PROSITE" id="PS01186">
    <property type="entry name" value="EGF_2"/>
    <property type="match status" value="1"/>
</dbReference>
<dbReference type="PANTHER" id="PTHR24042">
    <property type="entry name" value="NEL HOMOLOG"/>
    <property type="match status" value="1"/>
</dbReference>
<keyword evidence="1 6" id="KW-0245">EGF-like domain</keyword>
<dbReference type="SMART" id="SM00179">
    <property type="entry name" value="EGF_CA"/>
    <property type="match status" value="1"/>
</dbReference>
<comment type="caution">
    <text evidence="6">Lacks conserved residue(s) required for the propagation of feature annotation.</text>
</comment>
<dbReference type="GO" id="GO:0005615">
    <property type="term" value="C:extracellular space"/>
    <property type="evidence" value="ECO:0007669"/>
    <property type="project" value="TreeGrafter"/>
</dbReference>
<evidence type="ECO:0000313" key="8">
    <source>
        <dbReference type="EMBL" id="RMX37641.1"/>
    </source>
</evidence>
<dbReference type="InterPro" id="IPR000152">
    <property type="entry name" value="EGF-type_Asp/Asn_hydroxyl_site"/>
</dbReference>
<evidence type="ECO:0000313" key="9">
    <source>
        <dbReference type="Proteomes" id="UP000275408"/>
    </source>
</evidence>
<dbReference type="InterPro" id="IPR051586">
    <property type="entry name" value="PKC-binding_NELL"/>
</dbReference>
<sequence>MGLAHLRVSEAQWYIEARKPKSHPDLFRKKIFANYLSSYPTNSFCNLLCIAAPLGSIMELPAMSCQEIKASEGKDSTSNKYWLNPTGNGKTELMFCDMNFGTGDIDECKSDILRCDVNANCSNTYGSYKCTCKEGYNGTGHVCTGMMNLLRFNPCLRLGTGILSVESETFLGCFPILYFLKSFSSKD</sequence>
<organism evidence="8 9">
    <name type="scientific">Pocillopora damicornis</name>
    <name type="common">Cauliflower coral</name>
    <name type="synonym">Millepora damicornis</name>
    <dbReference type="NCBI Taxonomy" id="46731"/>
    <lineage>
        <taxon>Eukaryota</taxon>
        <taxon>Metazoa</taxon>
        <taxon>Cnidaria</taxon>
        <taxon>Anthozoa</taxon>
        <taxon>Hexacorallia</taxon>
        <taxon>Scleractinia</taxon>
        <taxon>Astrocoeniina</taxon>
        <taxon>Pocilloporidae</taxon>
        <taxon>Pocillopora</taxon>
    </lineage>
</organism>
<keyword evidence="9" id="KW-1185">Reference proteome</keyword>
<proteinExistence type="predicted"/>
<gene>
    <name evidence="8" type="ORF">pdam_00023808</name>
</gene>
<dbReference type="SUPFAM" id="SSF56496">
    <property type="entry name" value="Fibrinogen C-terminal domain-like"/>
    <property type="match status" value="1"/>
</dbReference>
<dbReference type="InterPro" id="IPR001881">
    <property type="entry name" value="EGF-like_Ca-bd_dom"/>
</dbReference>
<dbReference type="GO" id="GO:0008201">
    <property type="term" value="F:heparin binding"/>
    <property type="evidence" value="ECO:0007669"/>
    <property type="project" value="TreeGrafter"/>
</dbReference>
<evidence type="ECO:0000256" key="2">
    <source>
        <dbReference type="ARBA" id="ARBA00022729"/>
    </source>
</evidence>
<dbReference type="SUPFAM" id="SSF57196">
    <property type="entry name" value="EGF/Laminin"/>
    <property type="match status" value="1"/>
</dbReference>
<dbReference type="InterPro" id="IPR018097">
    <property type="entry name" value="EGF_Ca-bd_CS"/>
</dbReference>
<dbReference type="OrthoDB" id="339125at2759"/>
<feature type="domain" description="EGF-like" evidence="7">
    <location>
        <begin position="104"/>
        <end position="144"/>
    </location>
</feature>
<reference evidence="8 9" key="1">
    <citation type="journal article" date="2018" name="Sci. Rep.">
        <title>Comparative analysis of the Pocillopora damicornis genome highlights role of immune system in coral evolution.</title>
        <authorList>
            <person name="Cunning R."/>
            <person name="Bay R.A."/>
            <person name="Gillette P."/>
            <person name="Baker A.C."/>
            <person name="Traylor-Knowles N."/>
        </authorList>
    </citation>
    <scope>NUCLEOTIDE SEQUENCE [LARGE SCALE GENOMIC DNA]</scope>
    <source>
        <strain evidence="8">RSMAS</strain>
        <tissue evidence="8">Whole animal</tissue>
    </source>
</reference>
<dbReference type="FunFam" id="2.10.25.10:FF:000038">
    <property type="entry name" value="Fibrillin 2"/>
    <property type="match status" value="1"/>
</dbReference>
<dbReference type="InterPro" id="IPR024731">
    <property type="entry name" value="NELL2-like_EGF"/>
</dbReference>
<dbReference type="Proteomes" id="UP000275408">
    <property type="component" value="Unassembled WGS sequence"/>
</dbReference>
<keyword evidence="4" id="KW-1015">Disulfide bond</keyword>
<evidence type="ECO:0000259" key="7">
    <source>
        <dbReference type="PROSITE" id="PS50026"/>
    </source>
</evidence>
<keyword evidence="5" id="KW-0325">Glycoprotein</keyword>
<dbReference type="CDD" id="cd00054">
    <property type="entry name" value="EGF_CA"/>
    <property type="match status" value="1"/>
</dbReference>
<keyword evidence="3" id="KW-0677">Repeat</keyword>
<accession>A0A3M6T8I6</accession>
<dbReference type="InterPro" id="IPR036056">
    <property type="entry name" value="Fibrinogen-like_C"/>
</dbReference>
<evidence type="ECO:0000256" key="6">
    <source>
        <dbReference type="PROSITE-ProRule" id="PRU00076"/>
    </source>
</evidence>
<evidence type="ECO:0000256" key="3">
    <source>
        <dbReference type="ARBA" id="ARBA00022737"/>
    </source>
</evidence>
<evidence type="ECO:0000256" key="1">
    <source>
        <dbReference type="ARBA" id="ARBA00022536"/>
    </source>
</evidence>